<comment type="caution">
    <text evidence="10">The sequence shown here is derived from an EMBL/GenBank/DDBJ whole genome shotgun (WGS) entry which is preliminary data.</text>
</comment>
<dbReference type="Pfam" id="PF02780">
    <property type="entry name" value="Transketolase_C"/>
    <property type="match status" value="1"/>
</dbReference>
<evidence type="ECO:0000256" key="7">
    <source>
        <dbReference type="ARBA" id="ARBA00051231"/>
    </source>
</evidence>
<organism evidence="10 11">
    <name type="scientific">Microthlaspi erraticum</name>
    <dbReference type="NCBI Taxonomy" id="1685480"/>
    <lineage>
        <taxon>Eukaryota</taxon>
        <taxon>Viridiplantae</taxon>
        <taxon>Streptophyta</taxon>
        <taxon>Embryophyta</taxon>
        <taxon>Tracheophyta</taxon>
        <taxon>Spermatophyta</taxon>
        <taxon>Magnoliopsida</taxon>
        <taxon>eudicotyledons</taxon>
        <taxon>Gunneridae</taxon>
        <taxon>Pentapetalae</taxon>
        <taxon>rosids</taxon>
        <taxon>malvids</taxon>
        <taxon>Brassicales</taxon>
        <taxon>Brassicaceae</taxon>
        <taxon>Coluteocarpeae</taxon>
        <taxon>Microthlaspi</taxon>
    </lineage>
</organism>
<dbReference type="InterPro" id="IPR029061">
    <property type="entry name" value="THDP-binding"/>
</dbReference>
<gene>
    <name evidence="10" type="ORF">MERR_LOCUS11044</name>
</gene>
<comment type="catalytic activity">
    <reaction evidence="7">
        <text>N(6)-[(R)-lipoyl]-L-lysyl-[protein] + pyruvate + H(+) = N(6)-[(R)-S(8)-acetyldihydrolipoyl]-L-lysyl-[protein] + CO2</text>
        <dbReference type="Rhea" id="RHEA:19189"/>
        <dbReference type="Rhea" id="RHEA-COMP:10474"/>
        <dbReference type="Rhea" id="RHEA-COMP:10478"/>
        <dbReference type="ChEBI" id="CHEBI:15361"/>
        <dbReference type="ChEBI" id="CHEBI:15378"/>
        <dbReference type="ChEBI" id="CHEBI:16526"/>
        <dbReference type="ChEBI" id="CHEBI:83099"/>
        <dbReference type="ChEBI" id="CHEBI:83111"/>
        <dbReference type="EC" id="1.2.4.1"/>
    </reaction>
</comment>
<dbReference type="Pfam" id="PF02779">
    <property type="entry name" value="Transket_pyr"/>
    <property type="match status" value="1"/>
</dbReference>
<proteinExistence type="predicted"/>
<evidence type="ECO:0000256" key="3">
    <source>
        <dbReference type="ARBA" id="ARBA00023002"/>
    </source>
</evidence>
<keyword evidence="5" id="KW-0670">Pyruvate</keyword>
<evidence type="ECO:0000313" key="10">
    <source>
        <dbReference type="EMBL" id="CAA7023809.1"/>
    </source>
</evidence>
<dbReference type="FunFam" id="3.40.50.970:FF:000001">
    <property type="entry name" value="Pyruvate dehydrogenase E1 beta subunit"/>
    <property type="match status" value="1"/>
</dbReference>
<dbReference type="GO" id="GO:0004739">
    <property type="term" value="F:pyruvate dehydrogenase (acetyl-transferring) activity"/>
    <property type="evidence" value="ECO:0007669"/>
    <property type="project" value="UniProtKB-EC"/>
</dbReference>
<dbReference type="PANTHER" id="PTHR43257">
    <property type="entry name" value="PYRUVATE DEHYDROGENASE E1 COMPONENT BETA SUBUNIT"/>
    <property type="match status" value="1"/>
</dbReference>
<comment type="function">
    <text evidence="6">The pyruvate dehydrogenase complex catalyzes the overall conversion of pyruvate to acetyl-CoA and CO(2). It contains multiple copies of three enzymatic components: pyruvate dehydrogenase (E1), dihydrolipoamide acetyltransferase (E2) and lipoamide dehydrogenase (E3).</text>
</comment>
<feature type="transmembrane region" description="Helical" evidence="8">
    <location>
        <begin position="81"/>
        <end position="102"/>
    </location>
</feature>
<dbReference type="AlphaFoldDB" id="A0A6D2I7X1"/>
<dbReference type="SMART" id="SM00861">
    <property type="entry name" value="Transket_pyr"/>
    <property type="match status" value="1"/>
</dbReference>
<name>A0A6D2I7X1_9BRAS</name>
<evidence type="ECO:0000256" key="8">
    <source>
        <dbReference type="SAM" id="Phobius"/>
    </source>
</evidence>
<keyword evidence="8" id="KW-1133">Transmembrane helix</keyword>
<evidence type="ECO:0000259" key="9">
    <source>
        <dbReference type="SMART" id="SM00861"/>
    </source>
</evidence>
<evidence type="ECO:0000313" key="11">
    <source>
        <dbReference type="Proteomes" id="UP000467841"/>
    </source>
</evidence>
<dbReference type="EMBL" id="CACVBM020000832">
    <property type="protein sequence ID" value="CAA7023809.1"/>
    <property type="molecule type" value="Genomic_DNA"/>
</dbReference>
<protein>
    <recommendedName>
        <fullName evidence="2">pyruvate dehydrogenase (acetyl-transferring)</fullName>
        <ecNumber evidence="2">1.2.4.1</ecNumber>
    </recommendedName>
</protein>
<accession>A0A6D2I7X1</accession>
<keyword evidence="11" id="KW-1185">Reference proteome</keyword>
<dbReference type="Proteomes" id="UP000467841">
    <property type="component" value="Unassembled WGS sequence"/>
</dbReference>
<feature type="domain" description="Transketolase-like pyrimidine-binding" evidence="9">
    <location>
        <begin position="179"/>
        <end position="354"/>
    </location>
</feature>
<evidence type="ECO:0000256" key="5">
    <source>
        <dbReference type="ARBA" id="ARBA00023317"/>
    </source>
</evidence>
<evidence type="ECO:0000256" key="1">
    <source>
        <dbReference type="ARBA" id="ARBA00001964"/>
    </source>
</evidence>
<dbReference type="InterPro" id="IPR009014">
    <property type="entry name" value="Transketo_C/PFOR_II"/>
</dbReference>
<dbReference type="EC" id="1.2.4.1" evidence="2"/>
<evidence type="ECO:0000256" key="4">
    <source>
        <dbReference type="ARBA" id="ARBA00023052"/>
    </source>
</evidence>
<keyword evidence="3" id="KW-0560">Oxidoreductase</keyword>
<keyword evidence="8" id="KW-0472">Membrane</keyword>
<reference evidence="10" key="1">
    <citation type="submission" date="2020-01" db="EMBL/GenBank/DDBJ databases">
        <authorList>
            <person name="Mishra B."/>
        </authorList>
    </citation>
    <scope>NUCLEOTIDE SEQUENCE [LARGE SCALE GENOMIC DNA]</scope>
</reference>
<dbReference type="Gene3D" id="3.40.50.920">
    <property type="match status" value="1"/>
</dbReference>
<feature type="transmembrane region" description="Helical" evidence="8">
    <location>
        <begin position="114"/>
        <end position="137"/>
    </location>
</feature>
<keyword evidence="4" id="KW-0786">Thiamine pyrophosphate</keyword>
<comment type="cofactor">
    <cofactor evidence="1">
        <name>thiamine diphosphate</name>
        <dbReference type="ChEBI" id="CHEBI:58937"/>
    </cofactor>
</comment>
<evidence type="ECO:0000256" key="6">
    <source>
        <dbReference type="ARBA" id="ARBA00025211"/>
    </source>
</evidence>
<dbReference type="InterPro" id="IPR005475">
    <property type="entry name" value="Transketolase-like_Pyr-bd"/>
</dbReference>
<keyword evidence="8" id="KW-0812">Transmembrane</keyword>
<dbReference type="CDD" id="cd07036">
    <property type="entry name" value="TPP_PYR_E1-PDHc-beta_like"/>
    <property type="match status" value="1"/>
</dbReference>
<dbReference type="Gene3D" id="3.40.50.970">
    <property type="match status" value="1"/>
</dbReference>
<dbReference type="InterPro" id="IPR033248">
    <property type="entry name" value="Transketolase_C"/>
</dbReference>
<dbReference type="SUPFAM" id="SSF52922">
    <property type="entry name" value="TK C-terminal domain-like"/>
    <property type="match status" value="1"/>
</dbReference>
<dbReference type="SUPFAM" id="SSF52518">
    <property type="entry name" value="Thiamin diphosphate-binding fold (THDP-binding)"/>
    <property type="match status" value="1"/>
</dbReference>
<dbReference type="OrthoDB" id="10266385at2759"/>
<evidence type="ECO:0000256" key="2">
    <source>
        <dbReference type="ARBA" id="ARBA00012281"/>
    </source>
</evidence>
<dbReference type="PANTHER" id="PTHR43257:SF2">
    <property type="entry name" value="PYRUVATE DEHYDROGENASE E1 COMPONENT SUBUNIT BETA"/>
    <property type="match status" value="1"/>
</dbReference>
<sequence length="462" mass="50502">MSATIHGAATALSTFNSVDSKKLISSSRTNLPARSKRCIVAGSDASKRSGSGLRVHHSQKLISNAVATKAGTSATTGTGNVLHILCFANWILILLNLIISFLNKMISMACRLNLRFTSFICVCCIYAFAFSLSLPLFKNIDFISMGFEVSQKVGSSNYCASWPILDWKSLKGRDLRHELLLFEALQEGLEEEMDRDPHVCVMGEEVGHYGGSYKVTKGLADKFGDLRVLDTPICENAFTGMGIGAAMTGLRPVIEGMNMGFLLLAFNQISNNCGMLHYTSGGQSTIPVVIRGPGGVGRQLGAEHSQRLESYFQSIPGILMVACSTPYNAKGLMKAAIRSENPVILFEHVLLYNLKENIPDEEYIWYDPEVIDIRSLKPFDLYTIGNSVKKTHRVLIVEECMRTGGIGASLTAAINENFNDYLDAPVMCLSSQDVPTPYAGTLEEWTVVQPAQIVTAVEQLCQ</sequence>